<dbReference type="Proteomes" id="UP000054485">
    <property type="component" value="Unassembled WGS sequence"/>
</dbReference>
<accession>A0A0C9ZVI6</accession>
<gene>
    <name evidence="1" type="ORF">CY34DRAFT_813621</name>
</gene>
<dbReference type="InParanoid" id="A0A0C9ZVI6"/>
<dbReference type="EMBL" id="KN835948">
    <property type="protein sequence ID" value="KIK33411.1"/>
    <property type="molecule type" value="Genomic_DNA"/>
</dbReference>
<feature type="non-terminal residue" evidence="1">
    <location>
        <position position="53"/>
    </location>
</feature>
<reference evidence="1 2" key="1">
    <citation type="submission" date="2014-04" db="EMBL/GenBank/DDBJ databases">
        <authorList>
            <consortium name="DOE Joint Genome Institute"/>
            <person name="Kuo A."/>
            <person name="Ruytinx J."/>
            <person name="Rineau F."/>
            <person name="Colpaert J."/>
            <person name="Kohler A."/>
            <person name="Nagy L.G."/>
            <person name="Floudas D."/>
            <person name="Copeland A."/>
            <person name="Barry K.W."/>
            <person name="Cichocki N."/>
            <person name="Veneault-Fourrey C."/>
            <person name="LaButti K."/>
            <person name="Lindquist E.A."/>
            <person name="Lipzen A."/>
            <person name="Lundell T."/>
            <person name="Morin E."/>
            <person name="Murat C."/>
            <person name="Sun H."/>
            <person name="Tunlid A."/>
            <person name="Henrissat B."/>
            <person name="Grigoriev I.V."/>
            <person name="Hibbett D.S."/>
            <person name="Martin F."/>
            <person name="Nordberg H.P."/>
            <person name="Cantor M.N."/>
            <person name="Hua S.X."/>
        </authorList>
    </citation>
    <scope>NUCLEOTIDE SEQUENCE [LARGE SCALE GENOMIC DNA]</scope>
    <source>
        <strain evidence="1 2">UH-Slu-Lm8-n1</strain>
    </source>
</reference>
<evidence type="ECO:0000313" key="1">
    <source>
        <dbReference type="EMBL" id="KIK33411.1"/>
    </source>
</evidence>
<keyword evidence="2" id="KW-1185">Reference proteome</keyword>
<name>A0A0C9ZVI6_9AGAM</name>
<proteinExistence type="predicted"/>
<dbReference type="AlphaFoldDB" id="A0A0C9ZVI6"/>
<dbReference type="HOGENOM" id="CLU_3074549_0_0_1"/>
<reference evidence="2" key="2">
    <citation type="submission" date="2015-01" db="EMBL/GenBank/DDBJ databases">
        <title>Evolutionary Origins and Diversification of the Mycorrhizal Mutualists.</title>
        <authorList>
            <consortium name="DOE Joint Genome Institute"/>
            <consortium name="Mycorrhizal Genomics Consortium"/>
            <person name="Kohler A."/>
            <person name="Kuo A."/>
            <person name="Nagy L.G."/>
            <person name="Floudas D."/>
            <person name="Copeland A."/>
            <person name="Barry K.W."/>
            <person name="Cichocki N."/>
            <person name="Veneault-Fourrey C."/>
            <person name="LaButti K."/>
            <person name="Lindquist E.A."/>
            <person name="Lipzen A."/>
            <person name="Lundell T."/>
            <person name="Morin E."/>
            <person name="Murat C."/>
            <person name="Riley R."/>
            <person name="Ohm R."/>
            <person name="Sun H."/>
            <person name="Tunlid A."/>
            <person name="Henrissat B."/>
            <person name="Grigoriev I.V."/>
            <person name="Hibbett D.S."/>
            <person name="Martin F."/>
        </authorList>
    </citation>
    <scope>NUCLEOTIDE SEQUENCE [LARGE SCALE GENOMIC DNA]</scope>
    <source>
        <strain evidence="2">UH-Slu-Lm8-n1</strain>
    </source>
</reference>
<sequence>MNGSSSIFVCLYKDMGHLEQQSVLLIQAETPLDDMRVECSTSVSAVVKILYLH</sequence>
<protein>
    <submittedName>
        <fullName evidence="1">Uncharacterized protein</fullName>
    </submittedName>
</protein>
<organism evidence="1 2">
    <name type="scientific">Suillus luteus UH-Slu-Lm8-n1</name>
    <dbReference type="NCBI Taxonomy" id="930992"/>
    <lineage>
        <taxon>Eukaryota</taxon>
        <taxon>Fungi</taxon>
        <taxon>Dikarya</taxon>
        <taxon>Basidiomycota</taxon>
        <taxon>Agaricomycotina</taxon>
        <taxon>Agaricomycetes</taxon>
        <taxon>Agaricomycetidae</taxon>
        <taxon>Boletales</taxon>
        <taxon>Suillineae</taxon>
        <taxon>Suillaceae</taxon>
        <taxon>Suillus</taxon>
    </lineage>
</organism>
<evidence type="ECO:0000313" key="2">
    <source>
        <dbReference type="Proteomes" id="UP000054485"/>
    </source>
</evidence>